<sequence length="127" mass="13613">MALSEHEREVLQQMEDDLRRADPDLASTMSSHPSDGTRAPASGGRLDPRRVAAGAVLAVAGLGVVLAGVAIGYSIWSILLGILGFAMMVGGVMLALHTDGGRRSRRGGGWSRFVARQEDRWDKRQDS</sequence>
<dbReference type="Proteomes" id="UP001596527">
    <property type="component" value="Unassembled WGS sequence"/>
</dbReference>
<feature type="transmembrane region" description="Helical" evidence="2">
    <location>
        <begin position="75"/>
        <end position="96"/>
    </location>
</feature>
<comment type="caution">
    <text evidence="3">The sequence shown here is derived from an EMBL/GenBank/DDBJ whole genome shotgun (WGS) entry which is preliminary data.</text>
</comment>
<keyword evidence="2" id="KW-1133">Transmembrane helix</keyword>
<dbReference type="EMBL" id="JBHTEF010000001">
    <property type="protein sequence ID" value="MFC7580838.1"/>
    <property type="molecule type" value="Genomic_DNA"/>
</dbReference>
<dbReference type="RefSeq" id="WP_380973337.1">
    <property type="nucleotide sequence ID" value="NZ_JBHTEF010000001.1"/>
</dbReference>
<dbReference type="InterPro" id="IPR021401">
    <property type="entry name" value="DUF3040"/>
</dbReference>
<evidence type="ECO:0000313" key="4">
    <source>
        <dbReference type="Proteomes" id="UP001596527"/>
    </source>
</evidence>
<dbReference type="Pfam" id="PF11239">
    <property type="entry name" value="DUF3040"/>
    <property type="match status" value="1"/>
</dbReference>
<protein>
    <submittedName>
        <fullName evidence="3">DUF3040 domain-containing protein</fullName>
    </submittedName>
</protein>
<evidence type="ECO:0000256" key="1">
    <source>
        <dbReference type="SAM" id="MobiDB-lite"/>
    </source>
</evidence>
<name>A0ABW2SN97_9ACTO</name>
<feature type="transmembrane region" description="Helical" evidence="2">
    <location>
        <begin position="51"/>
        <end position="69"/>
    </location>
</feature>
<keyword evidence="2" id="KW-0472">Membrane</keyword>
<evidence type="ECO:0000256" key="2">
    <source>
        <dbReference type="SAM" id="Phobius"/>
    </source>
</evidence>
<gene>
    <name evidence="3" type="ORF">ACFQWG_06455</name>
</gene>
<reference evidence="4" key="1">
    <citation type="journal article" date="2019" name="Int. J. Syst. Evol. Microbiol.">
        <title>The Global Catalogue of Microorganisms (GCM) 10K type strain sequencing project: providing services to taxonomists for standard genome sequencing and annotation.</title>
        <authorList>
            <consortium name="The Broad Institute Genomics Platform"/>
            <consortium name="The Broad Institute Genome Sequencing Center for Infectious Disease"/>
            <person name="Wu L."/>
            <person name="Ma J."/>
        </authorList>
    </citation>
    <scope>NUCLEOTIDE SEQUENCE [LARGE SCALE GENOMIC DNA]</scope>
    <source>
        <strain evidence="4">CCUG 56698</strain>
    </source>
</reference>
<proteinExistence type="predicted"/>
<feature type="compositionally biased region" description="Basic and acidic residues" evidence="1">
    <location>
        <begin position="1"/>
        <end position="23"/>
    </location>
</feature>
<feature type="region of interest" description="Disordered" evidence="1">
    <location>
        <begin position="1"/>
        <end position="45"/>
    </location>
</feature>
<accession>A0ABW2SN97</accession>
<organism evidence="3 4">
    <name type="scientific">Schaalia naturae</name>
    <dbReference type="NCBI Taxonomy" id="635203"/>
    <lineage>
        <taxon>Bacteria</taxon>
        <taxon>Bacillati</taxon>
        <taxon>Actinomycetota</taxon>
        <taxon>Actinomycetes</taxon>
        <taxon>Actinomycetales</taxon>
        <taxon>Actinomycetaceae</taxon>
        <taxon>Schaalia</taxon>
    </lineage>
</organism>
<keyword evidence="2" id="KW-0812">Transmembrane</keyword>
<keyword evidence="4" id="KW-1185">Reference proteome</keyword>
<evidence type="ECO:0000313" key="3">
    <source>
        <dbReference type="EMBL" id="MFC7580838.1"/>
    </source>
</evidence>